<dbReference type="Gene3D" id="3.40.30.10">
    <property type="entry name" value="Glutaredoxin"/>
    <property type="match status" value="1"/>
</dbReference>
<dbReference type="HOGENOM" id="CLU_014051_4_1_1"/>
<feature type="compositionally biased region" description="Low complexity" evidence="1">
    <location>
        <begin position="1"/>
        <end position="17"/>
    </location>
</feature>
<feature type="compositionally biased region" description="Gly residues" evidence="1">
    <location>
        <begin position="733"/>
        <end position="743"/>
    </location>
</feature>
<dbReference type="SUPFAM" id="SSF48208">
    <property type="entry name" value="Six-hairpin glycosidases"/>
    <property type="match status" value="1"/>
</dbReference>
<dbReference type="SUPFAM" id="SSF52833">
    <property type="entry name" value="Thioredoxin-like"/>
    <property type="match status" value="1"/>
</dbReference>
<dbReference type="KEGG" id="pfp:PFL1_02539"/>
<feature type="region of interest" description="Disordered" evidence="1">
    <location>
        <begin position="720"/>
        <end position="769"/>
    </location>
</feature>
<feature type="compositionally biased region" description="Gly residues" evidence="1">
    <location>
        <begin position="611"/>
        <end position="629"/>
    </location>
</feature>
<name>A0A061HGU4_9BASI</name>
<dbReference type="GO" id="GO:0005975">
    <property type="term" value="P:carbohydrate metabolic process"/>
    <property type="evidence" value="ECO:0007669"/>
    <property type="project" value="InterPro"/>
</dbReference>
<dbReference type="PANTHER" id="PTHR42899">
    <property type="entry name" value="SPERMATOGENESIS-ASSOCIATED PROTEIN 20"/>
    <property type="match status" value="1"/>
</dbReference>
<dbReference type="InterPro" id="IPR004879">
    <property type="entry name" value="Ssp411-like_TRX"/>
</dbReference>
<dbReference type="GeneID" id="19316658"/>
<evidence type="ECO:0000259" key="2">
    <source>
        <dbReference type="Pfam" id="PF03190"/>
    </source>
</evidence>
<feature type="compositionally biased region" description="Low complexity" evidence="1">
    <location>
        <begin position="721"/>
        <end position="732"/>
    </location>
</feature>
<protein>
    <recommendedName>
        <fullName evidence="2">Spermatogenesis-associated protein 20-like TRX domain-containing protein</fullName>
    </recommendedName>
</protein>
<feature type="domain" description="Spermatogenesis-associated protein 20-like TRX" evidence="2">
    <location>
        <begin position="27"/>
        <end position="181"/>
    </location>
</feature>
<reference evidence="3 4" key="1">
    <citation type="journal article" date="2013" name="Plant Cell">
        <title>The transition from a phytopathogenic smut ancestor to an anamorphic biocontrol agent deciphered by comparative whole-genome analysis.</title>
        <authorList>
            <person name="Lefebvre F."/>
            <person name="Joly D.L."/>
            <person name="Labbe C."/>
            <person name="Teichmann B."/>
            <person name="Linning R."/>
            <person name="Belzile F."/>
            <person name="Bakkeren G."/>
            <person name="Belanger R.R."/>
        </authorList>
    </citation>
    <scope>NUCLEOTIDE SEQUENCE [LARGE SCALE GENOMIC DNA]</scope>
    <source>
        <strain evidence="3 4">PF-1</strain>
    </source>
</reference>
<feature type="compositionally biased region" description="Basic and acidic residues" evidence="1">
    <location>
        <begin position="757"/>
        <end position="769"/>
    </location>
</feature>
<gene>
    <name evidence="3" type="ORF">PFL1_02539</name>
</gene>
<dbReference type="InterPro" id="IPR024705">
    <property type="entry name" value="Ssp411"/>
</dbReference>
<dbReference type="Proteomes" id="UP000053664">
    <property type="component" value="Unassembled WGS sequence"/>
</dbReference>
<feature type="region of interest" description="Disordered" evidence="1">
    <location>
        <begin position="607"/>
        <end position="631"/>
    </location>
</feature>
<dbReference type="CDD" id="cd02955">
    <property type="entry name" value="SSP411"/>
    <property type="match status" value="1"/>
</dbReference>
<organism evidence="3 4">
    <name type="scientific">Pseudozyma flocculosa PF-1</name>
    <dbReference type="NCBI Taxonomy" id="1277687"/>
    <lineage>
        <taxon>Eukaryota</taxon>
        <taxon>Fungi</taxon>
        <taxon>Dikarya</taxon>
        <taxon>Basidiomycota</taxon>
        <taxon>Ustilaginomycotina</taxon>
        <taxon>Ustilaginomycetes</taxon>
        <taxon>Ustilaginales</taxon>
        <taxon>Ustilaginaceae</taxon>
        <taxon>Pseudozyma</taxon>
    </lineage>
</organism>
<evidence type="ECO:0000313" key="3">
    <source>
        <dbReference type="EMBL" id="EPQ29866.1"/>
    </source>
</evidence>
<dbReference type="Pfam" id="PF03190">
    <property type="entry name" value="Thioredox_DsbH"/>
    <property type="match status" value="1"/>
</dbReference>
<dbReference type="PANTHER" id="PTHR42899:SF1">
    <property type="entry name" value="SPERMATOGENESIS-ASSOCIATED PROTEIN 20"/>
    <property type="match status" value="1"/>
</dbReference>
<dbReference type="EMBL" id="KE361629">
    <property type="protein sequence ID" value="EPQ29866.1"/>
    <property type="molecule type" value="Genomic_DNA"/>
</dbReference>
<dbReference type="eggNOG" id="KOG2244">
    <property type="taxonomic scope" value="Eukaryota"/>
</dbReference>
<dbReference type="AlphaFoldDB" id="A0A061HGU4"/>
<dbReference type="RefSeq" id="XP_007878246.1">
    <property type="nucleotide sequence ID" value="XM_007880055.1"/>
</dbReference>
<evidence type="ECO:0000313" key="4">
    <source>
        <dbReference type="Proteomes" id="UP000053664"/>
    </source>
</evidence>
<feature type="region of interest" description="Disordered" evidence="1">
    <location>
        <begin position="1"/>
        <end position="20"/>
    </location>
</feature>
<proteinExistence type="predicted"/>
<dbReference type="InterPro" id="IPR008928">
    <property type="entry name" value="6-hairpin_glycosidase_sf"/>
</dbReference>
<dbReference type="OrthoDB" id="1923667at2759"/>
<evidence type="ECO:0000256" key="1">
    <source>
        <dbReference type="SAM" id="MobiDB-lite"/>
    </source>
</evidence>
<dbReference type="InterPro" id="IPR036249">
    <property type="entry name" value="Thioredoxin-like_sf"/>
</dbReference>
<sequence length="870" mass="93931">MQASSSTPASGSGSASHADVDQHKPLNHLASARSPYLLQHKHDPVDWYEFTDHAFQKARDEGKLVFLSIGYSSCHWCHQMRYDSFSKQDVADALNRDYVSIKVDREERPDVDATYMQFIMALHGSGGWPLSAFLTPDAQPIFGGTFFPRHQFLAILDKLSTMWKDDRQSCLASARDISEQLSSRLGPRSGTKLDSLPSDTIGIKAAGHWMKRFDAKHGGFGDAPKFPTVSNTHHLLHRFVALANEGGMSGCWQTPETRKLADDALHASLFTLLQISRGGITDQLGGGVARYSVDDEWRVPHFEKMLYDQGQLLSVFCEAIQLANRSGDAKLAEMVPELEEAARGIVTYLERDLTNDAGGLYSAEDADSLPSADSIEKKEGAFYVWRQDEVESLLGKGSDEANVVVAHYGIRPDGNIPGESDPHGELTHQNMLHAVGPVRDTARKLGLDVGAAEAALESAKRKMLEARDRQRPRPHLDDKIIAAWNGLAISGLCKAAEVLPSSERGGDGGARARKMALAAAEFLVKNLYSESQNRLRRSWRDGEAGPWGFSSDYAFVTQAMPDLFELEGDARFLELAVKLQKRLDDGFWDDEIGGYFISEDAAGVSDRAGHGHGGGGGGGVESGAAGEAGDGSRLLTRQKDEQDGAEPSATSVAAHNLMRLCWLLDSEPESITARDGMGWAQRRDATIRAGGAVLERASFALGTLTTALLGQRSGGRQILISGPGLSSSSRASPGGGEAVGGATEGDDATVGSSKNVVEQEEKQTAQRMRDAVRRRFLPFRSVVLVDLDLVQDPETRRGLEFLSQHNAAVRTVLERGAATGADEGDQAASSGLTQAHLCRGFTCGLPIRDVARWEDELDRAAAGGGGALPV</sequence>
<accession>A0A061HGU4</accession>